<dbReference type="InterPro" id="IPR000627">
    <property type="entry name" value="Intradiol_dOase_C"/>
</dbReference>
<dbReference type="KEGG" id="psin:CAK95_20610"/>
<comment type="similarity">
    <text evidence="1">Belongs to the intradiol ring-cleavage dioxygenase family.</text>
</comment>
<protein>
    <recommendedName>
        <fullName evidence="4">Intradiol ring-cleavage dioxygenases domain-containing protein</fullName>
    </recommendedName>
</protein>
<organism evidence="5 6">
    <name type="scientific">Pseudorhodoplanes sinuspersici</name>
    <dbReference type="NCBI Taxonomy" id="1235591"/>
    <lineage>
        <taxon>Bacteria</taxon>
        <taxon>Pseudomonadati</taxon>
        <taxon>Pseudomonadota</taxon>
        <taxon>Alphaproteobacteria</taxon>
        <taxon>Hyphomicrobiales</taxon>
        <taxon>Pseudorhodoplanes</taxon>
    </lineage>
</organism>
<dbReference type="EMBL" id="CP021112">
    <property type="protein sequence ID" value="ARQ01228.1"/>
    <property type="molecule type" value="Genomic_DNA"/>
</dbReference>
<evidence type="ECO:0000256" key="3">
    <source>
        <dbReference type="ARBA" id="ARBA00023002"/>
    </source>
</evidence>
<evidence type="ECO:0000259" key="4">
    <source>
        <dbReference type="Pfam" id="PF00775"/>
    </source>
</evidence>
<dbReference type="GO" id="GO:0008199">
    <property type="term" value="F:ferric iron binding"/>
    <property type="evidence" value="ECO:0007669"/>
    <property type="project" value="InterPro"/>
</dbReference>
<dbReference type="InterPro" id="IPR050770">
    <property type="entry name" value="Intradiol_RC_Dioxygenase"/>
</dbReference>
<name>A0A1W6ZVC6_9HYPH</name>
<keyword evidence="6" id="KW-1185">Reference proteome</keyword>
<dbReference type="OrthoDB" id="9805815at2"/>
<dbReference type="Pfam" id="PF00775">
    <property type="entry name" value="Dioxygenase_C"/>
    <property type="match status" value="1"/>
</dbReference>
<dbReference type="STRING" id="1235591.CAK95_20610"/>
<dbReference type="InterPro" id="IPR015889">
    <property type="entry name" value="Intradiol_dOase_core"/>
</dbReference>
<dbReference type="CDD" id="cd00421">
    <property type="entry name" value="intradiol_dioxygenase"/>
    <property type="match status" value="1"/>
</dbReference>
<accession>A0A1W6ZVC6</accession>
<dbReference type="PANTHER" id="PTHR33711">
    <property type="entry name" value="DIOXYGENASE, PUTATIVE (AFU_ORTHOLOGUE AFUA_2G02910)-RELATED"/>
    <property type="match status" value="1"/>
</dbReference>
<dbReference type="GO" id="GO:0016702">
    <property type="term" value="F:oxidoreductase activity, acting on single donors with incorporation of molecular oxygen, incorporation of two atoms of oxygen"/>
    <property type="evidence" value="ECO:0007669"/>
    <property type="project" value="InterPro"/>
</dbReference>
<reference evidence="5 6" key="1">
    <citation type="submission" date="2017-05" db="EMBL/GenBank/DDBJ databases">
        <title>Full genome sequence of Pseudorhodoplanes sinuspersici.</title>
        <authorList>
            <person name="Dastgheib S.M.M."/>
            <person name="Shavandi M."/>
            <person name="Tirandaz H."/>
        </authorList>
    </citation>
    <scope>NUCLEOTIDE SEQUENCE [LARGE SCALE GENOMIC DNA]</scope>
    <source>
        <strain evidence="5 6">RIPI110</strain>
    </source>
</reference>
<evidence type="ECO:0000313" key="5">
    <source>
        <dbReference type="EMBL" id="ARQ01228.1"/>
    </source>
</evidence>
<gene>
    <name evidence="5" type="ORF">CAK95_20610</name>
</gene>
<evidence type="ECO:0000256" key="1">
    <source>
        <dbReference type="ARBA" id="ARBA00007825"/>
    </source>
</evidence>
<dbReference type="AlphaFoldDB" id="A0A1W6ZVC6"/>
<dbReference type="Proteomes" id="UP000194137">
    <property type="component" value="Chromosome"/>
</dbReference>
<sequence length="198" mass="21554">MGNDRTPLRRDVLVMGAGALAGFALPGLAAGQELTPTPQCDAGGAPTVAQTEGPFFKPKSPRMSDLRTSGLSGVTVTLTGFVLTRACRPVPNALVDLWHADANGDYDNKGFRGRGHQFTDEQGRYRFVTIIPARYPGRTRHYHVKVQAANGPILTTQLYFPGEPGNSRDPIFRRELLMRIAENAAGRDARFDFVLAQS</sequence>
<dbReference type="PANTHER" id="PTHR33711:SF11">
    <property type="entry name" value="DIOXYGENASE"/>
    <property type="match status" value="1"/>
</dbReference>
<proteinExistence type="inferred from homology"/>
<dbReference type="SUPFAM" id="SSF49482">
    <property type="entry name" value="Aromatic compound dioxygenase"/>
    <property type="match status" value="1"/>
</dbReference>
<evidence type="ECO:0000256" key="2">
    <source>
        <dbReference type="ARBA" id="ARBA00022964"/>
    </source>
</evidence>
<keyword evidence="2" id="KW-0223">Dioxygenase</keyword>
<evidence type="ECO:0000313" key="6">
    <source>
        <dbReference type="Proteomes" id="UP000194137"/>
    </source>
</evidence>
<keyword evidence="3" id="KW-0560">Oxidoreductase</keyword>
<feature type="domain" description="Intradiol ring-cleavage dioxygenases" evidence="4">
    <location>
        <begin position="52"/>
        <end position="195"/>
    </location>
</feature>
<dbReference type="Gene3D" id="2.60.130.10">
    <property type="entry name" value="Aromatic compound dioxygenase"/>
    <property type="match status" value="1"/>
</dbReference>